<dbReference type="InterPro" id="IPR003540">
    <property type="entry name" value="ADP-ribosyltransferase"/>
</dbReference>
<dbReference type="SUPFAM" id="SSF56399">
    <property type="entry name" value="ADP-ribosylation"/>
    <property type="match status" value="1"/>
</dbReference>
<feature type="domain" description="ADP ribosyltransferase" evidence="3">
    <location>
        <begin position="617"/>
        <end position="813"/>
    </location>
</feature>
<evidence type="ECO:0000313" key="6">
    <source>
        <dbReference type="Proteomes" id="UP000184275"/>
    </source>
</evidence>
<feature type="domain" description="Phage head morphogenesis" evidence="4">
    <location>
        <begin position="137"/>
        <end position="260"/>
    </location>
</feature>
<evidence type="ECO:0000256" key="2">
    <source>
        <dbReference type="SAM" id="MobiDB-lite"/>
    </source>
</evidence>
<dbReference type="EMBL" id="FRAW01000015">
    <property type="protein sequence ID" value="SHK71973.1"/>
    <property type="molecule type" value="Genomic_DNA"/>
</dbReference>
<dbReference type="GO" id="GO:0005576">
    <property type="term" value="C:extracellular region"/>
    <property type="evidence" value="ECO:0007669"/>
    <property type="project" value="InterPro"/>
</dbReference>
<dbReference type="Proteomes" id="UP000184275">
    <property type="component" value="Unassembled WGS sequence"/>
</dbReference>
<dbReference type="InterPro" id="IPR006528">
    <property type="entry name" value="Phage_head_morphogenesis_dom"/>
</dbReference>
<sequence>MEGDFGRFVGNVLRVKSKRGRPPVLSAQAFYPMREERELQALLRGELLRSWTASVAEQLERFSDEDASEPFGDGFMEKVWKIADAIIVNAQQSLVKFSEMTIGVPYYPPAVSESVKKDWVDTFQKLCISADTQGKADIATAIYTAKSEGKNKYQVEHEVEQFLPAKTRHRAELIARTETGKLNNAATMATYESAGIRYYRWLATTDERTRPTHAAMNDLICAVGDPDHYYEETPEGLEKKGRTAGMYHGDPGTDFQCRCTSVPWDPRIDGKYDVKEVPEPPEKAPSKLEQARAETAKAEERAEEAERKLRLMTAAVKRHAERTPERAAEIRKLWDDRERKRRIAAISAERHEKRTNEQASEIQKKWDARQAEIKDAIKKVAEIRKEYSGINGMPFPSTVKNAENGAKYKKAAELAEKFRQKVDAEAAKMDLLDNPLESMKKHGLKETQAVQEAVRKKLESFANLDIDTRIKKLEFEIGWVENSKKYSTWEAAKKAYEKALVAAKFQKALAEVADKIKSLDAAAKAAKDKTLTGYVNKLKKAGTPTTQSELDALRKDIEKAEKRAAKVKPNEPSPSDVYPEISFKPSTAKQRSVQFIDSSKWIAKDAEIIDSCAKTAWQSATLEQKQAAYYYTMGSKVNNEPLYGAKYSGPKSVKEAVTKHNPNLTRLIDNTSLPKDTWLRSGQEWGTFSGVFGIDLEAEIKMLDNGKRSKDDIAKELTKKLKGKTGTQKAFMSTSFASNTGFKETLDFQIFAQKGTKCLYAEPFSHFGVRDTSPTKWDGKEDTISLGKAKEFEGILQRGTEFRINKITFDLSKRTDRGWSIELEIVKQAPQPYRPGNPVIY</sequence>
<evidence type="ECO:0000259" key="4">
    <source>
        <dbReference type="Pfam" id="PF04233"/>
    </source>
</evidence>
<name>A0A1M6US18_9BACT</name>
<accession>A0A1M6US18</accession>
<evidence type="ECO:0000259" key="3">
    <source>
        <dbReference type="Pfam" id="PF03496"/>
    </source>
</evidence>
<evidence type="ECO:0000313" key="5">
    <source>
        <dbReference type="EMBL" id="SHK71973.1"/>
    </source>
</evidence>
<feature type="coiled-coil region" evidence="1">
    <location>
        <begin position="509"/>
        <end position="563"/>
    </location>
</feature>
<keyword evidence="1" id="KW-0175">Coiled coil</keyword>
<proteinExistence type="predicted"/>
<evidence type="ECO:0000256" key="1">
    <source>
        <dbReference type="SAM" id="Coils"/>
    </source>
</evidence>
<reference evidence="6" key="1">
    <citation type="submission" date="2016-11" db="EMBL/GenBank/DDBJ databases">
        <authorList>
            <person name="Varghese N."/>
            <person name="Submissions S."/>
        </authorList>
    </citation>
    <scope>NUCLEOTIDE SEQUENCE [LARGE SCALE GENOMIC DNA]</scope>
    <source>
        <strain evidence="6">UWOS</strain>
    </source>
</reference>
<dbReference type="Pfam" id="PF03496">
    <property type="entry name" value="ADPrib_exo_Tox"/>
    <property type="match status" value="1"/>
</dbReference>
<protein>
    <submittedName>
        <fullName evidence="5">Phage putative head morphogenesis protein, SPP1 gp7 family</fullName>
    </submittedName>
</protein>
<dbReference type="Gene3D" id="3.90.176.10">
    <property type="entry name" value="Toxin ADP-ribosyltransferase, Chain A, domain 1"/>
    <property type="match status" value="1"/>
</dbReference>
<dbReference type="AlphaFoldDB" id="A0A1M6US18"/>
<dbReference type="RefSeq" id="WP_073304395.1">
    <property type="nucleotide sequence ID" value="NZ_FRAW01000015.1"/>
</dbReference>
<gene>
    <name evidence="5" type="ORF">SAMN05720469_11534</name>
</gene>
<dbReference type="NCBIfam" id="TIGR01641">
    <property type="entry name" value="phageSPP1_gp7"/>
    <property type="match status" value="1"/>
</dbReference>
<organism evidence="5 6">
    <name type="scientific">Fibrobacter intestinalis</name>
    <dbReference type="NCBI Taxonomy" id="28122"/>
    <lineage>
        <taxon>Bacteria</taxon>
        <taxon>Pseudomonadati</taxon>
        <taxon>Fibrobacterota</taxon>
        <taxon>Fibrobacteria</taxon>
        <taxon>Fibrobacterales</taxon>
        <taxon>Fibrobacteraceae</taxon>
        <taxon>Fibrobacter</taxon>
    </lineage>
</organism>
<dbReference type="Pfam" id="PF04233">
    <property type="entry name" value="Phage_Mu_F"/>
    <property type="match status" value="1"/>
</dbReference>
<keyword evidence="6" id="KW-1185">Reference proteome</keyword>
<feature type="region of interest" description="Disordered" evidence="2">
    <location>
        <begin position="270"/>
        <end position="295"/>
    </location>
</feature>